<dbReference type="InterPro" id="IPR050490">
    <property type="entry name" value="Bact_solute-bd_prot1"/>
</dbReference>
<dbReference type="EMBL" id="GU942944">
    <property type="protein sequence ID" value="ADD61788.1"/>
    <property type="molecule type" value="Genomic_DNA"/>
</dbReference>
<organism evidence="1">
    <name type="scientific">uncultured organism</name>
    <dbReference type="NCBI Taxonomy" id="155900"/>
    <lineage>
        <taxon>unclassified sequences</taxon>
        <taxon>environmental samples</taxon>
    </lineage>
</organism>
<evidence type="ECO:0000313" key="1">
    <source>
        <dbReference type="EMBL" id="ADD61788.1"/>
    </source>
</evidence>
<dbReference type="Pfam" id="PF13416">
    <property type="entry name" value="SBP_bac_8"/>
    <property type="match status" value="1"/>
</dbReference>
<protein>
    <recommendedName>
        <fullName evidence="2">Carbohydrate ABC transporter substrate-binding protein</fullName>
    </recommendedName>
</protein>
<dbReference type="PANTHER" id="PTHR43649">
    <property type="entry name" value="ARABINOSE-BINDING PROTEIN-RELATED"/>
    <property type="match status" value="1"/>
</dbReference>
<dbReference type="AlphaFoldDB" id="D9ZEN4"/>
<dbReference type="InterPro" id="IPR006059">
    <property type="entry name" value="SBP"/>
</dbReference>
<accession>D9ZEN4</accession>
<reference evidence="1" key="1">
    <citation type="journal article" date="2010" name="Genome Res.">
        <title>Functional metagenomics to mine the human gut microbiome for dietary fiber catabolic enzymes.</title>
        <authorList>
            <person name="Tasse L."/>
            <person name="Bercovici J."/>
            <person name="Pizzut-Serin S."/>
            <person name="Robe P."/>
            <person name="Tap J."/>
            <person name="Klopp C."/>
            <person name="Cantarel B.L."/>
            <person name="Coutinho P.M."/>
            <person name="Henrissat B."/>
            <person name="Leclerc M."/>
            <person name="Dore J."/>
            <person name="Monsan P."/>
            <person name="Remaud-Simeon M."/>
            <person name="Potocki-Veronese G."/>
        </authorList>
    </citation>
    <scope>NUCLEOTIDE SEQUENCE</scope>
</reference>
<dbReference type="SUPFAM" id="SSF53850">
    <property type="entry name" value="Periplasmic binding protein-like II"/>
    <property type="match status" value="1"/>
</dbReference>
<dbReference type="Gene3D" id="3.40.190.10">
    <property type="entry name" value="Periplasmic binding protein-like II"/>
    <property type="match status" value="1"/>
</dbReference>
<name>D9ZEN4_9ZZZZ</name>
<dbReference type="PROSITE" id="PS51257">
    <property type="entry name" value="PROKAR_LIPOPROTEIN"/>
    <property type="match status" value="1"/>
</dbReference>
<proteinExistence type="predicted"/>
<dbReference type="PANTHER" id="PTHR43649:SF12">
    <property type="entry name" value="DIACETYLCHITOBIOSE BINDING PROTEIN DASA"/>
    <property type="match status" value="1"/>
</dbReference>
<sequence length="476" mass="53599">MAMNNSKRVLTFALAVCSLSAFASCGSSSDSSSKVADKKLKEDQQQIVQRLADDMTDVRDLKSNEIKWFSHWDINPTEAEDKEIGADLALFKTKYNGKINWVQTTWETKFDDLAALVMSNDSPDFIGADDMDVFPKGAIKSMIEPIDDYIDLSKPLWTDIKGATDQFMLGDKHYVSVIRTDPAYVFVYNKQTMEDNGYDDPAELFNEGKWNWDTFTEMCLDFTDAESDKYALDGWYYEKALQQSSGVPLIGITDGKLVNNISDPMIAKAQNMMYELQKNNVVYPKHENNWKLRGDAEGSGMATGLTLFYPIGLWALENAPSTTVNYGDVSKGEVMFVPVPCSADSDKQYIPSRVHGFSIVRNAQNPEGVAAFLECCRYAELDEAAHQITLDQYKDDYGWTDEMLEMRETIYDLSAQNPVFDFEQGVSADLNSICDTAIRGTMNPQESKSWSQVVQENEKAIDYLIDEAMTSMNEAK</sequence>
<evidence type="ECO:0008006" key="2">
    <source>
        <dbReference type="Google" id="ProtNLM"/>
    </source>
</evidence>